<comment type="caution">
    <text evidence="2">The sequence shown here is derived from an EMBL/GenBank/DDBJ whole genome shotgun (WGS) entry which is preliminary data.</text>
</comment>
<dbReference type="Pfam" id="PF04073">
    <property type="entry name" value="tRNA_edit"/>
    <property type="match status" value="1"/>
</dbReference>
<dbReference type="PANTHER" id="PTHR30411:SF9">
    <property type="entry name" value="MULTIFUNCTIONAL SER_THR-TRNA DEACYLASE PROXP-Y"/>
    <property type="match status" value="1"/>
</dbReference>
<dbReference type="EMBL" id="LCBS01000007">
    <property type="protein sequence ID" value="KKS17120.1"/>
    <property type="molecule type" value="Genomic_DNA"/>
</dbReference>
<gene>
    <name evidence="2" type="ORF">UU72_C0007G0015</name>
</gene>
<sequence>MTVFDNIISLLNEKGVKHTVIEHEPVYTSEQAARIRDTDISMGAKALICYADKSPVLLVVPGDKKADFKKYKQTFGVKDLRMATPTEVLELTGLEVGSIPPVGKALGLPSYYDSSFGEKDYVSFNAGSHTSSVKMKASDLIGIEDPVLADIT</sequence>
<feature type="domain" description="YbaK/aminoacyl-tRNA synthetase-associated" evidence="1">
    <location>
        <begin position="23"/>
        <end position="141"/>
    </location>
</feature>
<dbReference type="InterPro" id="IPR036754">
    <property type="entry name" value="YbaK/aa-tRNA-synt-asso_dom_sf"/>
</dbReference>
<reference evidence="2 3" key="1">
    <citation type="journal article" date="2015" name="Nature">
        <title>rRNA introns, odd ribosomes, and small enigmatic genomes across a large radiation of phyla.</title>
        <authorList>
            <person name="Brown C.T."/>
            <person name="Hug L.A."/>
            <person name="Thomas B.C."/>
            <person name="Sharon I."/>
            <person name="Castelle C.J."/>
            <person name="Singh A."/>
            <person name="Wilkins M.J."/>
            <person name="Williams K.H."/>
            <person name="Banfield J.F."/>
        </authorList>
    </citation>
    <scope>NUCLEOTIDE SEQUENCE [LARGE SCALE GENOMIC DNA]</scope>
</reference>
<evidence type="ECO:0000313" key="3">
    <source>
        <dbReference type="Proteomes" id="UP000034163"/>
    </source>
</evidence>
<dbReference type="Gene3D" id="3.90.960.10">
    <property type="entry name" value="YbaK/aminoacyl-tRNA synthetase-associated domain"/>
    <property type="match status" value="1"/>
</dbReference>
<dbReference type="Proteomes" id="UP000034163">
    <property type="component" value="Unassembled WGS sequence"/>
</dbReference>
<dbReference type="AlphaFoldDB" id="A0A0G0WWM6"/>
<dbReference type="GO" id="GO:0002161">
    <property type="term" value="F:aminoacyl-tRNA deacylase activity"/>
    <property type="evidence" value="ECO:0007669"/>
    <property type="project" value="InterPro"/>
</dbReference>
<evidence type="ECO:0000259" key="1">
    <source>
        <dbReference type="Pfam" id="PF04073"/>
    </source>
</evidence>
<accession>A0A0G0WWM6</accession>
<organism evidence="2 3">
    <name type="scientific">candidate division WWE3 bacterium GW2011_GWB1_41_6</name>
    <dbReference type="NCBI Taxonomy" id="1619112"/>
    <lineage>
        <taxon>Bacteria</taxon>
        <taxon>Katanobacteria</taxon>
    </lineage>
</organism>
<dbReference type="GO" id="GO:0004812">
    <property type="term" value="F:aminoacyl-tRNA ligase activity"/>
    <property type="evidence" value="ECO:0007669"/>
    <property type="project" value="UniProtKB-KW"/>
</dbReference>
<evidence type="ECO:0000313" key="2">
    <source>
        <dbReference type="EMBL" id="KKS17120.1"/>
    </source>
</evidence>
<proteinExistence type="predicted"/>
<dbReference type="InterPro" id="IPR007214">
    <property type="entry name" value="YbaK/aa-tRNA-synth-assoc-dom"/>
</dbReference>
<dbReference type="SUPFAM" id="SSF55826">
    <property type="entry name" value="YbaK/ProRS associated domain"/>
    <property type="match status" value="1"/>
</dbReference>
<keyword evidence="2" id="KW-0436">Ligase</keyword>
<protein>
    <submittedName>
        <fullName evidence="2">YbaK/prolyl-tRNA synthetase associated region</fullName>
    </submittedName>
</protein>
<dbReference type="PANTHER" id="PTHR30411">
    <property type="entry name" value="CYTOPLASMIC PROTEIN"/>
    <property type="match status" value="1"/>
</dbReference>
<name>A0A0G0WWM6_UNCKA</name>
<keyword evidence="2" id="KW-0030">Aminoacyl-tRNA synthetase</keyword>